<name>A0ABY6NWQ7_9NOCA</name>
<gene>
    <name evidence="3" type="ORF">RHODO2019_11530</name>
</gene>
<feature type="region of interest" description="Disordered" evidence="1">
    <location>
        <begin position="55"/>
        <end position="86"/>
    </location>
</feature>
<organism evidence="3 4">
    <name type="scientific">Rhodococcus antarcticus</name>
    <dbReference type="NCBI Taxonomy" id="2987751"/>
    <lineage>
        <taxon>Bacteria</taxon>
        <taxon>Bacillati</taxon>
        <taxon>Actinomycetota</taxon>
        <taxon>Actinomycetes</taxon>
        <taxon>Mycobacteriales</taxon>
        <taxon>Nocardiaceae</taxon>
        <taxon>Rhodococcus</taxon>
    </lineage>
</organism>
<reference evidence="3" key="1">
    <citation type="submission" date="2022-10" db="EMBL/GenBank/DDBJ databases">
        <title>Rhodococcus sp.75.</title>
        <authorList>
            <person name="Sun M."/>
        </authorList>
    </citation>
    <scope>NUCLEOTIDE SEQUENCE</scope>
    <source>
        <strain evidence="3">75</strain>
    </source>
</reference>
<accession>A0ABY6NWQ7</accession>
<dbReference type="Proteomes" id="UP001164965">
    <property type="component" value="Chromosome"/>
</dbReference>
<evidence type="ECO:0000256" key="2">
    <source>
        <dbReference type="SAM" id="Phobius"/>
    </source>
</evidence>
<evidence type="ECO:0000313" key="3">
    <source>
        <dbReference type="EMBL" id="UZJ23830.1"/>
    </source>
</evidence>
<feature type="compositionally biased region" description="Polar residues" evidence="1">
    <location>
        <begin position="60"/>
        <end position="75"/>
    </location>
</feature>
<keyword evidence="2" id="KW-0472">Membrane</keyword>
<sequence length="86" mass="9058">MSVAETVLVYVLIPVGALAVLALVTMAPRLGKRPRYRSGQPWEHAPVWWSANPEGVGTAHHSSVPQLTAGSSDRPSTVGGGARGTW</sequence>
<proteinExistence type="predicted"/>
<protein>
    <recommendedName>
        <fullName evidence="5">Secreted protein</fullName>
    </recommendedName>
</protein>
<dbReference type="EMBL" id="CP110615">
    <property type="protein sequence ID" value="UZJ23830.1"/>
    <property type="molecule type" value="Genomic_DNA"/>
</dbReference>
<evidence type="ECO:0000256" key="1">
    <source>
        <dbReference type="SAM" id="MobiDB-lite"/>
    </source>
</evidence>
<evidence type="ECO:0008006" key="5">
    <source>
        <dbReference type="Google" id="ProtNLM"/>
    </source>
</evidence>
<keyword evidence="2" id="KW-1133">Transmembrane helix</keyword>
<keyword evidence="2" id="KW-0812">Transmembrane</keyword>
<evidence type="ECO:0000313" key="4">
    <source>
        <dbReference type="Proteomes" id="UP001164965"/>
    </source>
</evidence>
<feature type="transmembrane region" description="Helical" evidence="2">
    <location>
        <begin position="6"/>
        <end position="27"/>
    </location>
</feature>
<dbReference type="RefSeq" id="WP_265381938.1">
    <property type="nucleotide sequence ID" value="NZ_CP110615.1"/>
</dbReference>
<keyword evidence="4" id="KW-1185">Reference proteome</keyword>